<dbReference type="InterPro" id="IPR013922">
    <property type="entry name" value="Cyclin_PHO80-like"/>
</dbReference>
<dbReference type="AlphaFoldDB" id="A0AAV6VZI2"/>
<comment type="caution">
    <text evidence="4">The sequence shown here is derived from an EMBL/GenBank/DDBJ whole genome shotgun (WGS) entry which is preliminary data.</text>
</comment>
<dbReference type="GO" id="GO:0005634">
    <property type="term" value="C:nucleus"/>
    <property type="evidence" value="ECO:0007669"/>
    <property type="project" value="TreeGrafter"/>
</dbReference>
<comment type="similarity">
    <text evidence="1">Belongs to the CNPPD1 family.</text>
</comment>
<dbReference type="Proteomes" id="UP000827092">
    <property type="component" value="Unassembled WGS sequence"/>
</dbReference>
<accession>A0AAV6VZI2</accession>
<keyword evidence="3" id="KW-0472">Membrane</keyword>
<proteinExistence type="inferred from homology"/>
<protein>
    <recommendedName>
        <fullName evidence="2">Protein CNPPD1</fullName>
    </recommendedName>
</protein>
<keyword evidence="5" id="KW-1185">Reference proteome</keyword>
<dbReference type="GO" id="GO:0000307">
    <property type="term" value="C:cyclin-dependent protein kinase holoenzyme complex"/>
    <property type="evidence" value="ECO:0007669"/>
    <property type="project" value="TreeGrafter"/>
</dbReference>
<dbReference type="Gene3D" id="1.10.472.10">
    <property type="entry name" value="Cyclin-like"/>
    <property type="match status" value="1"/>
</dbReference>
<gene>
    <name evidence="4" type="ORF">JTE90_010404</name>
</gene>
<feature type="transmembrane region" description="Helical" evidence="3">
    <location>
        <begin position="263"/>
        <end position="284"/>
    </location>
</feature>
<evidence type="ECO:0000313" key="4">
    <source>
        <dbReference type="EMBL" id="KAG8202035.1"/>
    </source>
</evidence>
<reference evidence="4 5" key="1">
    <citation type="journal article" date="2022" name="Nat. Ecol. Evol.">
        <title>A masculinizing supergene underlies an exaggerated male reproductive morph in a spider.</title>
        <authorList>
            <person name="Hendrickx F."/>
            <person name="De Corte Z."/>
            <person name="Sonet G."/>
            <person name="Van Belleghem S.M."/>
            <person name="Kostlbacher S."/>
            <person name="Vangestel C."/>
        </authorList>
    </citation>
    <scope>NUCLEOTIDE SEQUENCE [LARGE SCALE GENOMIC DNA]</scope>
    <source>
        <strain evidence="4">W744_W776</strain>
    </source>
</reference>
<name>A0AAV6VZI2_9ARAC</name>
<evidence type="ECO:0000256" key="1">
    <source>
        <dbReference type="ARBA" id="ARBA00038508"/>
    </source>
</evidence>
<dbReference type="SUPFAM" id="SSF47954">
    <property type="entry name" value="Cyclin-like"/>
    <property type="match status" value="1"/>
</dbReference>
<dbReference type="PANTHER" id="PTHR15615:SF108">
    <property type="entry name" value="PROTEIN CNPPD1"/>
    <property type="match status" value="1"/>
</dbReference>
<dbReference type="GO" id="GO:0016538">
    <property type="term" value="F:cyclin-dependent protein serine/threonine kinase regulator activity"/>
    <property type="evidence" value="ECO:0007669"/>
    <property type="project" value="TreeGrafter"/>
</dbReference>
<dbReference type="GO" id="GO:0019901">
    <property type="term" value="F:protein kinase binding"/>
    <property type="evidence" value="ECO:0007669"/>
    <property type="project" value="InterPro"/>
</dbReference>
<organism evidence="4 5">
    <name type="scientific">Oedothorax gibbosus</name>
    <dbReference type="NCBI Taxonomy" id="931172"/>
    <lineage>
        <taxon>Eukaryota</taxon>
        <taxon>Metazoa</taxon>
        <taxon>Ecdysozoa</taxon>
        <taxon>Arthropoda</taxon>
        <taxon>Chelicerata</taxon>
        <taxon>Arachnida</taxon>
        <taxon>Araneae</taxon>
        <taxon>Araneomorphae</taxon>
        <taxon>Entelegynae</taxon>
        <taxon>Araneoidea</taxon>
        <taxon>Linyphiidae</taxon>
        <taxon>Erigoninae</taxon>
        <taxon>Oedothorax</taxon>
    </lineage>
</organism>
<evidence type="ECO:0000256" key="3">
    <source>
        <dbReference type="SAM" id="Phobius"/>
    </source>
</evidence>
<sequence>MKPHVYTKLSDVTNLLSKSLCSAKRLKVSPNERMTEKLVEADMDEGLDFDDFEEVFADHIQMDKRLRKTLYAGNLFGIEDLPDHPPIALTGLAAELFSKAAPNYGLDVLDMDYVSAASKAARISPCAMIIAMIYLERLKLANSEYLEVVSPPGLFVVSMLVASKFLFEDEEDIATNQLWAEALNFDIKDLNTLEREFLSAIDWKIFVDSSEYLSRLDNVEKMIAIRQSSLRSWLSYSDMYVLCQDPDFQIFWRTVLKTILKDALLWTIGYATTALVLYSTIMALQKLKIEKLDVQSNSTQNNTLNLQKFAVNSLGNLYVKDEVFFHKKNIADTFDSPSDLDQSDENPASYTLYVRNLYAMMPSMKRKVAPFYTVEISKVYLPQLFQIVSSYFTLEEKPLSNYSYFNSDGSNYKKNLCPSVFNG</sequence>
<dbReference type="EMBL" id="JAFNEN010000001">
    <property type="protein sequence ID" value="KAG8202035.1"/>
    <property type="molecule type" value="Genomic_DNA"/>
</dbReference>
<dbReference type="CDD" id="cd20557">
    <property type="entry name" value="CYCLIN_ScPCL1-like"/>
    <property type="match status" value="1"/>
</dbReference>
<keyword evidence="3" id="KW-1133">Transmembrane helix</keyword>
<dbReference type="Pfam" id="PF08613">
    <property type="entry name" value="Cyclin"/>
    <property type="match status" value="1"/>
</dbReference>
<keyword evidence="3" id="KW-0812">Transmembrane</keyword>
<dbReference type="InterPro" id="IPR036915">
    <property type="entry name" value="Cyclin-like_sf"/>
</dbReference>
<evidence type="ECO:0000256" key="2">
    <source>
        <dbReference type="ARBA" id="ARBA00040808"/>
    </source>
</evidence>
<evidence type="ECO:0000313" key="5">
    <source>
        <dbReference type="Proteomes" id="UP000827092"/>
    </source>
</evidence>
<dbReference type="PANTHER" id="PTHR15615">
    <property type="match status" value="1"/>
</dbReference>